<evidence type="ECO:0000256" key="5">
    <source>
        <dbReference type="SAM" id="MobiDB-lite"/>
    </source>
</evidence>
<evidence type="ECO:0000259" key="7">
    <source>
        <dbReference type="Pfam" id="PF00916"/>
    </source>
</evidence>
<feature type="transmembrane region" description="Helical" evidence="6">
    <location>
        <begin position="193"/>
        <end position="215"/>
    </location>
</feature>
<feature type="transmembrane region" description="Helical" evidence="6">
    <location>
        <begin position="80"/>
        <end position="98"/>
    </location>
</feature>
<feature type="transmembrane region" description="Helical" evidence="6">
    <location>
        <begin position="350"/>
        <end position="382"/>
    </location>
</feature>
<feature type="transmembrane region" description="Helical" evidence="6">
    <location>
        <begin position="268"/>
        <end position="289"/>
    </location>
</feature>
<reference evidence="8 9" key="1">
    <citation type="journal article" date="2019" name="Emerg. Microbes Infect.">
        <title>Comprehensive subspecies identification of 175 nontuberculous mycobacteria species based on 7547 genomic profiles.</title>
        <authorList>
            <person name="Matsumoto Y."/>
            <person name="Kinjo T."/>
            <person name="Motooka D."/>
            <person name="Nabeya D."/>
            <person name="Jung N."/>
            <person name="Uechi K."/>
            <person name="Horii T."/>
            <person name="Iida T."/>
            <person name="Fujita J."/>
            <person name="Nakamura S."/>
        </authorList>
    </citation>
    <scope>NUCLEOTIDE SEQUENCE [LARGE SCALE GENOMIC DNA]</scope>
    <source>
        <strain evidence="8 9">JCM 30723</strain>
    </source>
</reference>
<evidence type="ECO:0000256" key="2">
    <source>
        <dbReference type="ARBA" id="ARBA00022692"/>
    </source>
</evidence>
<evidence type="ECO:0000256" key="4">
    <source>
        <dbReference type="ARBA" id="ARBA00023136"/>
    </source>
</evidence>
<comment type="caution">
    <text evidence="8">The sequence shown here is derived from an EMBL/GenBank/DDBJ whole genome shotgun (WGS) entry which is preliminary data.</text>
</comment>
<dbReference type="EMBL" id="BLKY01000001">
    <property type="protein sequence ID" value="GFG87540.1"/>
    <property type="molecule type" value="Genomic_DNA"/>
</dbReference>
<evidence type="ECO:0000256" key="1">
    <source>
        <dbReference type="ARBA" id="ARBA00004141"/>
    </source>
</evidence>
<evidence type="ECO:0000256" key="3">
    <source>
        <dbReference type="ARBA" id="ARBA00022989"/>
    </source>
</evidence>
<feature type="transmembrane region" description="Helical" evidence="6">
    <location>
        <begin position="137"/>
        <end position="159"/>
    </location>
</feature>
<keyword evidence="4 6" id="KW-0472">Membrane</keyword>
<dbReference type="Proteomes" id="UP000465305">
    <property type="component" value="Unassembled WGS sequence"/>
</dbReference>
<dbReference type="GO" id="GO:0016020">
    <property type="term" value="C:membrane"/>
    <property type="evidence" value="ECO:0007669"/>
    <property type="project" value="UniProtKB-SubCell"/>
</dbReference>
<dbReference type="Pfam" id="PF00916">
    <property type="entry name" value="Sulfate_transp"/>
    <property type="match status" value="1"/>
</dbReference>
<keyword evidence="2 6" id="KW-0812">Transmembrane</keyword>
<evidence type="ECO:0000313" key="8">
    <source>
        <dbReference type="EMBL" id="GFG87540.1"/>
    </source>
</evidence>
<dbReference type="GO" id="GO:0055085">
    <property type="term" value="P:transmembrane transport"/>
    <property type="evidence" value="ECO:0007669"/>
    <property type="project" value="InterPro"/>
</dbReference>
<name>A0A7I9YFT9_MYCAL</name>
<feature type="transmembrane region" description="Helical" evidence="6">
    <location>
        <begin position="403"/>
        <end position="436"/>
    </location>
</feature>
<dbReference type="AlphaFoldDB" id="A0A7I9YFT9"/>
<feature type="compositionally biased region" description="Polar residues" evidence="5">
    <location>
        <begin position="582"/>
        <end position="623"/>
    </location>
</feature>
<feature type="transmembrane region" description="Helical" evidence="6">
    <location>
        <begin position="222"/>
        <end position="238"/>
    </location>
</feature>
<feature type="transmembrane region" description="Helical" evidence="6">
    <location>
        <begin position="110"/>
        <end position="130"/>
    </location>
</feature>
<comment type="subcellular location">
    <subcellularLocation>
        <location evidence="1">Membrane</location>
        <topology evidence="1">Multi-pass membrane protein</topology>
    </subcellularLocation>
</comment>
<protein>
    <submittedName>
        <fullName evidence="8">Membrane protein</fullName>
    </submittedName>
</protein>
<gene>
    <name evidence="8" type="ORF">MALGJ_42160</name>
</gene>
<dbReference type="InterPro" id="IPR001902">
    <property type="entry name" value="SLC26A/SulP_fam"/>
</dbReference>
<accession>A0A7I9YFT9</accession>
<proteinExistence type="predicted"/>
<dbReference type="PANTHER" id="PTHR11814">
    <property type="entry name" value="SULFATE TRANSPORTER"/>
    <property type="match status" value="1"/>
</dbReference>
<feature type="domain" description="SLC26A/SulP transporter" evidence="7">
    <location>
        <begin position="24"/>
        <end position="409"/>
    </location>
</feature>
<evidence type="ECO:0000256" key="6">
    <source>
        <dbReference type="SAM" id="Phobius"/>
    </source>
</evidence>
<sequence>MQQSLTVPAEKPRNGVAGLKHWRYDLRSGFTVAMISLPFSMGIAITSGAPPICGIVSAIIAGFVLPFLGGSYVTISGPAAGLAPALFAGMIMLGQVRLGDGASESELLAVGYPLVLVAIALAGVVQVILARLKVARLSAIFPAAAIQGMLCAIGLMIIAKQIPLFMGVTFDAREFWAILGEVPRRVGSINPEVFGLGIGCLAGLFVLTAISGRLLKVMPPPVWVFLAGTLASVFILKLDEHYLINVPGSLMDGIVLPDFGTVFAHPGLWLPLVYLVVTLVLIDGAESLATIAAVDKIDPFRRRSDPDRTLLAMGASNVASSALGGLTIIPGMVKSTANILGGGRTQWANFYNACFLLMFVLLFSDLINMVPLTVLAAVLVFIGYKLCRPAVWLNVARVGTEQFLVFAITLLVTLTTDLLIGLLAGVAVKLVLNLWLEGLWHTVHSRSDSANPSLVGRFLGLFRNPVAQRGFDEGAYHLYLDGSLVCFNLFHVIRELGQFPQDTQTVYLHVSSRVAVVDHTTSETLRHFLEEFSGQNESPTLLIEGLDHMRPLSKHEMSTRIALAGLEELGSPQPTDLRPTAPQETAGDSETPRYQTPPSRQSQARSEVVSRSNSIGITKTVPSASGVRCGPVGDSTDVGPRHGSQPREL</sequence>
<evidence type="ECO:0000313" key="9">
    <source>
        <dbReference type="Proteomes" id="UP000465305"/>
    </source>
</evidence>
<feature type="region of interest" description="Disordered" evidence="5">
    <location>
        <begin position="567"/>
        <end position="649"/>
    </location>
</feature>
<organism evidence="8 9">
    <name type="scientific">Mycolicibacter algericus</name>
    <name type="common">Mycobacterium algericum</name>
    <dbReference type="NCBI Taxonomy" id="1288388"/>
    <lineage>
        <taxon>Bacteria</taxon>
        <taxon>Bacillati</taxon>
        <taxon>Actinomycetota</taxon>
        <taxon>Actinomycetes</taxon>
        <taxon>Mycobacteriales</taxon>
        <taxon>Mycobacteriaceae</taxon>
        <taxon>Mycolicibacter</taxon>
    </lineage>
</organism>
<feature type="transmembrane region" description="Helical" evidence="6">
    <location>
        <begin position="310"/>
        <end position="330"/>
    </location>
</feature>
<keyword evidence="3 6" id="KW-1133">Transmembrane helix</keyword>
<dbReference type="InterPro" id="IPR011547">
    <property type="entry name" value="SLC26A/SulP_dom"/>
</dbReference>